<gene>
    <name evidence="1" type="ORF">B0H67DRAFT_560351</name>
</gene>
<proteinExistence type="predicted"/>
<sequence>MLCRFSSLPEWNDLNAYGIVWALTCKVPALPDLVCFCQHHDQHRGVDAICTCSLVSCRDDGLHLA</sequence>
<comment type="caution">
    <text evidence="1">The sequence shown here is derived from an EMBL/GenBank/DDBJ whole genome shotgun (WGS) entry which is preliminary data.</text>
</comment>
<accession>A0AA40B993</accession>
<protein>
    <submittedName>
        <fullName evidence="1">Uncharacterized protein</fullName>
    </submittedName>
</protein>
<name>A0AA40B993_9PEZI</name>
<evidence type="ECO:0000313" key="2">
    <source>
        <dbReference type="Proteomes" id="UP001172102"/>
    </source>
</evidence>
<reference evidence="1" key="1">
    <citation type="submission" date="2023-06" db="EMBL/GenBank/DDBJ databases">
        <title>Genome-scale phylogeny and comparative genomics of the fungal order Sordariales.</title>
        <authorList>
            <consortium name="Lawrence Berkeley National Laboratory"/>
            <person name="Hensen N."/>
            <person name="Bonometti L."/>
            <person name="Westerberg I."/>
            <person name="Brannstrom I.O."/>
            <person name="Guillou S."/>
            <person name="Cros-Aarteil S."/>
            <person name="Calhoun S."/>
            <person name="Haridas S."/>
            <person name="Kuo A."/>
            <person name="Mondo S."/>
            <person name="Pangilinan J."/>
            <person name="Riley R."/>
            <person name="Labutti K."/>
            <person name="Andreopoulos B."/>
            <person name="Lipzen A."/>
            <person name="Chen C."/>
            <person name="Yanf M."/>
            <person name="Daum C."/>
            <person name="Ng V."/>
            <person name="Clum A."/>
            <person name="Steindorff A."/>
            <person name="Ohm R."/>
            <person name="Martin F."/>
            <person name="Silar P."/>
            <person name="Natvig D."/>
            <person name="Lalanne C."/>
            <person name="Gautier V."/>
            <person name="Ament-Velasquez S.L."/>
            <person name="Kruys A."/>
            <person name="Hutchinson M.I."/>
            <person name="Powell A.J."/>
            <person name="Barry K."/>
            <person name="Miller A.N."/>
            <person name="Grigoriev I.V."/>
            <person name="Debuchy R."/>
            <person name="Gladieux P."/>
            <person name="Thoren M.H."/>
            <person name="Johannesson H."/>
        </authorList>
    </citation>
    <scope>NUCLEOTIDE SEQUENCE</scope>
    <source>
        <strain evidence="1">SMH4607-1</strain>
    </source>
</reference>
<keyword evidence="2" id="KW-1185">Reference proteome</keyword>
<dbReference type="Proteomes" id="UP001172102">
    <property type="component" value="Unassembled WGS sequence"/>
</dbReference>
<evidence type="ECO:0000313" key="1">
    <source>
        <dbReference type="EMBL" id="KAK0729956.1"/>
    </source>
</evidence>
<dbReference type="AlphaFoldDB" id="A0AA40B993"/>
<organism evidence="1 2">
    <name type="scientific">Lasiosphaeris hirsuta</name>
    <dbReference type="NCBI Taxonomy" id="260670"/>
    <lineage>
        <taxon>Eukaryota</taxon>
        <taxon>Fungi</taxon>
        <taxon>Dikarya</taxon>
        <taxon>Ascomycota</taxon>
        <taxon>Pezizomycotina</taxon>
        <taxon>Sordariomycetes</taxon>
        <taxon>Sordariomycetidae</taxon>
        <taxon>Sordariales</taxon>
        <taxon>Lasiosphaeriaceae</taxon>
        <taxon>Lasiosphaeris</taxon>
    </lineage>
</organism>
<dbReference type="EMBL" id="JAUKUA010000001">
    <property type="protein sequence ID" value="KAK0729956.1"/>
    <property type="molecule type" value="Genomic_DNA"/>
</dbReference>